<evidence type="ECO:0000313" key="1">
    <source>
        <dbReference type="EMBL" id="MDA5194944.1"/>
    </source>
</evidence>
<evidence type="ECO:0000313" key="2">
    <source>
        <dbReference type="Proteomes" id="UP001141619"/>
    </source>
</evidence>
<reference evidence="1" key="1">
    <citation type="submission" date="2022-08" db="EMBL/GenBank/DDBJ databases">
        <authorList>
            <person name="Vandamme P."/>
            <person name="Hettiarachchi A."/>
            <person name="Peeters C."/>
            <person name="Cnockaert M."/>
            <person name="Carlier A."/>
        </authorList>
    </citation>
    <scope>NUCLEOTIDE SEQUENCE</scope>
    <source>
        <strain evidence="1">LMG 31809</strain>
    </source>
</reference>
<gene>
    <name evidence="1" type="ORF">NYP16_13375</name>
</gene>
<dbReference type="AlphaFoldDB" id="A0A9X3Z8H3"/>
<dbReference type="Proteomes" id="UP001141619">
    <property type="component" value="Unassembled WGS sequence"/>
</dbReference>
<accession>A0A9X3Z8H3</accession>
<name>A0A9X3Z8H3_9PROT</name>
<keyword evidence="2" id="KW-1185">Reference proteome</keyword>
<dbReference type="EMBL" id="JANWOI010000004">
    <property type="protein sequence ID" value="MDA5194944.1"/>
    <property type="molecule type" value="Genomic_DNA"/>
</dbReference>
<evidence type="ECO:0008006" key="3">
    <source>
        <dbReference type="Google" id="ProtNLM"/>
    </source>
</evidence>
<protein>
    <recommendedName>
        <fullName evidence="3">DUF2190 family protein</fullName>
    </recommendedName>
</protein>
<sequence length="126" mass="12867">MAKKAHDDVIDGALIVVRSNCTRMTACVGEPTTYAEANTGGAKCLAVATMVAGDFTLSAGDVSGRKIRVGAKSGVSITATGSVDHIALLDVTNARLLYVTTCGSQVLTSGNSMSFAAWDIEIASPV</sequence>
<proteinExistence type="predicted"/>
<dbReference type="RefSeq" id="WP_274944650.1">
    <property type="nucleotide sequence ID" value="NZ_JANWOI010000004.1"/>
</dbReference>
<comment type="caution">
    <text evidence="1">The sequence shown here is derived from an EMBL/GenBank/DDBJ whole genome shotgun (WGS) entry which is preliminary data.</text>
</comment>
<reference evidence="1" key="2">
    <citation type="journal article" date="2023" name="Syst. Appl. Microbiol.">
        <title>Govania unica gen. nov., sp. nov., a rare biosphere bacterium that represents a novel family in the class Alphaproteobacteria.</title>
        <authorList>
            <person name="Vandamme P."/>
            <person name="Peeters C."/>
            <person name="Hettiarachchi A."/>
            <person name="Cnockaert M."/>
            <person name="Carlier A."/>
        </authorList>
    </citation>
    <scope>NUCLEOTIDE SEQUENCE</scope>
    <source>
        <strain evidence="1">LMG 31809</strain>
    </source>
</reference>
<organism evidence="1 2">
    <name type="scientific">Govanella unica</name>
    <dbReference type="NCBI Taxonomy" id="2975056"/>
    <lineage>
        <taxon>Bacteria</taxon>
        <taxon>Pseudomonadati</taxon>
        <taxon>Pseudomonadota</taxon>
        <taxon>Alphaproteobacteria</taxon>
        <taxon>Emcibacterales</taxon>
        <taxon>Govanellaceae</taxon>
        <taxon>Govanella</taxon>
    </lineage>
</organism>